<dbReference type="Pfam" id="PF00550">
    <property type="entry name" value="PP-binding"/>
    <property type="match status" value="2"/>
</dbReference>
<reference evidence="9" key="1">
    <citation type="submission" date="2017-07" db="EMBL/GenBank/DDBJ databases">
        <title>Comparative genome mining reveals phylogenetic distribution patterns of secondary metabolites in Amycolatopsis.</title>
        <authorList>
            <person name="Adamek M."/>
            <person name="Alanjary M."/>
            <person name="Sales-Ortells H."/>
            <person name="Goodfellow M."/>
            <person name="Bull A.T."/>
            <person name="Kalinowski J."/>
            <person name="Ziemert N."/>
        </authorList>
    </citation>
    <scope>NUCLEOTIDE SEQUENCE [LARGE SCALE GENOMIC DNA]</scope>
    <source>
        <strain evidence="9">H5</strain>
    </source>
</reference>
<comment type="similarity">
    <text evidence="2">Belongs to the ATP-dependent AMP-binding enzyme family.</text>
</comment>
<evidence type="ECO:0000256" key="5">
    <source>
        <dbReference type="ARBA" id="ARBA00022737"/>
    </source>
</evidence>
<dbReference type="InterPro" id="IPR010060">
    <property type="entry name" value="NRPS_synth"/>
</dbReference>
<dbReference type="PANTHER" id="PTHR45527:SF1">
    <property type="entry name" value="FATTY ACID SYNTHASE"/>
    <property type="match status" value="1"/>
</dbReference>
<dbReference type="GO" id="GO:0044550">
    <property type="term" value="P:secondary metabolite biosynthetic process"/>
    <property type="evidence" value="ECO:0007669"/>
    <property type="project" value="UniProtKB-ARBA"/>
</dbReference>
<dbReference type="Gene3D" id="2.30.38.10">
    <property type="entry name" value="Luciferase, Domain 3"/>
    <property type="match status" value="1"/>
</dbReference>
<evidence type="ECO:0000256" key="1">
    <source>
        <dbReference type="ARBA" id="ARBA00001957"/>
    </source>
</evidence>
<dbReference type="Pfam" id="PF13193">
    <property type="entry name" value="AMP-binding_C"/>
    <property type="match status" value="2"/>
</dbReference>
<evidence type="ECO:0000259" key="7">
    <source>
        <dbReference type="PROSITE" id="PS50075"/>
    </source>
</evidence>
<dbReference type="FunFam" id="2.30.38.10:FF:000001">
    <property type="entry name" value="Non-ribosomal peptide synthetase PvdI"/>
    <property type="match status" value="1"/>
</dbReference>
<gene>
    <name evidence="8" type="ORF">CF165_22850</name>
</gene>
<dbReference type="FunFam" id="1.10.1200.10:FF:000005">
    <property type="entry name" value="Nonribosomal peptide synthetase 1"/>
    <property type="match status" value="2"/>
</dbReference>
<proteinExistence type="inferred from homology"/>
<evidence type="ECO:0000256" key="6">
    <source>
        <dbReference type="ARBA" id="ARBA00023194"/>
    </source>
</evidence>
<dbReference type="FunFam" id="3.40.50.980:FF:000001">
    <property type="entry name" value="Non-ribosomal peptide synthetase"/>
    <property type="match status" value="1"/>
</dbReference>
<dbReference type="OrthoDB" id="2378856at2"/>
<dbReference type="InterPro" id="IPR045851">
    <property type="entry name" value="AMP-bd_C_sf"/>
</dbReference>
<organism evidence="8 9">
    <name type="scientific">Amycolatopsis vastitatis</name>
    <dbReference type="NCBI Taxonomy" id="1905142"/>
    <lineage>
        <taxon>Bacteria</taxon>
        <taxon>Bacillati</taxon>
        <taxon>Actinomycetota</taxon>
        <taxon>Actinomycetes</taxon>
        <taxon>Pseudonocardiales</taxon>
        <taxon>Pseudonocardiaceae</taxon>
        <taxon>Amycolatopsis</taxon>
    </lineage>
</organism>
<evidence type="ECO:0000256" key="4">
    <source>
        <dbReference type="ARBA" id="ARBA00022553"/>
    </source>
</evidence>
<dbReference type="PROSITE" id="PS00455">
    <property type="entry name" value="AMP_BINDING"/>
    <property type="match status" value="2"/>
</dbReference>
<dbReference type="SUPFAM" id="SSF47336">
    <property type="entry name" value="ACP-like"/>
    <property type="match status" value="2"/>
</dbReference>
<dbReference type="InterPro" id="IPR023213">
    <property type="entry name" value="CAT-like_dom_sf"/>
</dbReference>
<dbReference type="CDD" id="cd19543">
    <property type="entry name" value="DCL_NRPS"/>
    <property type="match status" value="1"/>
</dbReference>
<dbReference type="InterPro" id="IPR025110">
    <property type="entry name" value="AMP-bd_C"/>
</dbReference>
<comment type="caution">
    <text evidence="8">The sequence shown here is derived from an EMBL/GenBank/DDBJ whole genome shotgun (WGS) entry which is preliminary data.</text>
</comment>
<dbReference type="Pfam" id="PF00501">
    <property type="entry name" value="AMP-binding"/>
    <property type="match status" value="2"/>
</dbReference>
<name>A0A229T2Q4_9PSEU</name>
<dbReference type="Gene3D" id="3.30.559.10">
    <property type="entry name" value="Chloramphenicol acetyltransferase-like domain"/>
    <property type="match status" value="3"/>
</dbReference>
<dbReference type="GO" id="GO:0003824">
    <property type="term" value="F:catalytic activity"/>
    <property type="evidence" value="ECO:0007669"/>
    <property type="project" value="InterPro"/>
</dbReference>
<dbReference type="GO" id="GO:0008610">
    <property type="term" value="P:lipid biosynthetic process"/>
    <property type="evidence" value="ECO:0007669"/>
    <property type="project" value="UniProtKB-ARBA"/>
</dbReference>
<dbReference type="Gene3D" id="3.30.300.30">
    <property type="match status" value="2"/>
</dbReference>
<evidence type="ECO:0000313" key="9">
    <source>
        <dbReference type="Proteomes" id="UP000215199"/>
    </source>
</evidence>
<keyword evidence="4" id="KW-0597">Phosphoprotein</keyword>
<dbReference type="SMART" id="SM00823">
    <property type="entry name" value="PKS_PP"/>
    <property type="match status" value="2"/>
</dbReference>
<dbReference type="Gene3D" id="3.40.50.980">
    <property type="match status" value="2"/>
</dbReference>
<keyword evidence="5" id="KW-0677">Repeat</keyword>
<dbReference type="SUPFAM" id="SSF56801">
    <property type="entry name" value="Acetyl-CoA synthetase-like"/>
    <property type="match status" value="2"/>
</dbReference>
<evidence type="ECO:0000256" key="2">
    <source>
        <dbReference type="ARBA" id="ARBA00006432"/>
    </source>
</evidence>
<comment type="cofactor">
    <cofactor evidence="1">
        <name>pantetheine 4'-phosphate</name>
        <dbReference type="ChEBI" id="CHEBI:47942"/>
    </cofactor>
</comment>
<dbReference type="FunFam" id="3.30.300.30:FF:000010">
    <property type="entry name" value="Enterobactin synthetase component F"/>
    <property type="match status" value="2"/>
</dbReference>
<accession>A0A229T2Q4</accession>
<dbReference type="GO" id="GO:0017000">
    <property type="term" value="P:antibiotic biosynthetic process"/>
    <property type="evidence" value="ECO:0007669"/>
    <property type="project" value="UniProtKB-KW"/>
</dbReference>
<dbReference type="PROSITE" id="PS50075">
    <property type="entry name" value="CARRIER"/>
    <property type="match status" value="2"/>
</dbReference>
<keyword evidence="3" id="KW-0596">Phosphopantetheine</keyword>
<dbReference type="Pfam" id="PF00668">
    <property type="entry name" value="Condensation"/>
    <property type="match status" value="3"/>
</dbReference>
<dbReference type="InterPro" id="IPR036736">
    <property type="entry name" value="ACP-like_sf"/>
</dbReference>
<protein>
    <recommendedName>
        <fullName evidence="7">Carrier domain-containing protein</fullName>
    </recommendedName>
</protein>
<dbReference type="InterPro" id="IPR006162">
    <property type="entry name" value="Ppantetheine_attach_site"/>
</dbReference>
<dbReference type="NCBIfam" id="TIGR01720">
    <property type="entry name" value="NRPS-para261"/>
    <property type="match status" value="1"/>
</dbReference>
<dbReference type="NCBIfam" id="TIGR01733">
    <property type="entry name" value="AA-adenyl-dom"/>
    <property type="match status" value="2"/>
</dbReference>
<dbReference type="Proteomes" id="UP000215199">
    <property type="component" value="Unassembled WGS sequence"/>
</dbReference>
<dbReference type="GO" id="GO:0043041">
    <property type="term" value="P:amino acid activation for nonribosomal peptide biosynthetic process"/>
    <property type="evidence" value="ECO:0007669"/>
    <property type="project" value="TreeGrafter"/>
</dbReference>
<dbReference type="InterPro" id="IPR042099">
    <property type="entry name" value="ANL_N_sf"/>
</dbReference>
<dbReference type="EMBL" id="NMUL01000023">
    <property type="protein sequence ID" value="OXM65194.1"/>
    <property type="molecule type" value="Genomic_DNA"/>
</dbReference>
<dbReference type="Gene3D" id="3.30.559.30">
    <property type="entry name" value="Nonribosomal peptide synthetase, condensation domain"/>
    <property type="match status" value="3"/>
</dbReference>
<dbReference type="FunFam" id="3.40.50.12780:FF:000012">
    <property type="entry name" value="Non-ribosomal peptide synthetase"/>
    <property type="match status" value="1"/>
</dbReference>
<keyword evidence="6" id="KW-0045">Antibiotic biosynthesis</keyword>
<dbReference type="CDD" id="cd05930">
    <property type="entry name" value="A_NRPS"/>
    <property type="match status" value="1"/>
</dbReference>
<dbReference type="GO" id="GO:0005737">
    <property type="term" value="C:cytoplasm"/>
    <property type="evidence" value="ECO:0007669"/>
    <property type="project" value="TreeGrafter"/>
</dbReference>
<sequence>MTATHLAGLPLSIAQTDVWFDEKLSGGGLAYKMADYLDIRGPLDIGSFTAAFATLVAEAECYRARFVEVDGEPRQVIEPDVVPDVPVVDVSAEPDPEAAALTYMHGDVQTPLALTDFPLFLCALIKLGEQRHFWYISTHHIIADGYSAAICYRRLSEIYEGLVTGVDTGVPFPPFRPLLEAESSYADSAHAERDRRYWGRHFADLPDMISLSGKEPAPARDSLRRTAVLAESATTSIRQAVQDAKVTLPTLMIAAMAAYTQRFSGADDILLTAPVAARAGRSRTTPGMVVNYLPLRFRLRPDMTRAELLGMASTELAQALKHQRYHVNQIRRDIGVRSDERRPFGGPFVNVLPQDPVVALGPCRATVHNLSTGITNDLAVTVVDTADGGLELNLNGNPDLYRDVELATHLDRFVEFLERFARADDDALFAGLDVASDDERRQLAAWNDTAPSGGFEGVLERVRGHARDMPDAVAVVDDAGSVTYAQLVARANAVARRVDGLVAVLADPGAGFVTAVLGVLGAGGAYVPLDGAAPVARIGDLLAESGARWLVVDEAHREVARTFEDIPVVVLDGAEDADLMAPRGFEDDLAYVIFTSGSTGRPKGAMVHRRGMVNHLLAKVADLGLSRHDTVVQNAPVTFDVSVWQMLAPLIVGGTVRAVGRDVAADPTAMLGLARTDDVTVIEVVPSLLRAMLDLWEAGGPAPDLAGLRWLVVTGEALPPDLCARWLARSTVPIVNAYGPTECSDDVTHAFITGEPDLVTSRTPIGRAVRGIRLHVLGGELRPVPIGVVGELYVGGIGVGRGYLHDPRGTAAAFVADPFSDEAGARLYRTGDRVVFRQDGRLEFVERRDDQVKIRGHRVELGEVEMTLRSLPAVTDAVTRVIADPDGNVRLIGYVVAAPDADTAELRGAVQRRLPDYMVPSVIVAVDAFPLTTNGKLDRSALPEPDLGVLDAGRAPRTPEELVVCEVLAEVLGLNRVSIDDNFFALGGDSITSIQVVSRMRKAGLVITPRDVLEHKTAAAIALVAHPVGGPQPAATVSVSRMDAGTEILPLSGSQKGFLFHSEFDQQGLDVYTVQLAADLAGPLNVAALRAAGAAVLARHGSLRAGFRFESSGEPIQVVPGAVDLPWEEVDLSALPDDERAAELDRLVAADRVRRFDVTTPPLVRFTLVRLGEDQFRLLWTLHHLVVDGWSMPILVRELFALYDNGADLAELPGVTPYRDYLGWVAAQDDEAARAAWQGVLTGLTEPTLLVRADAGRLPVMPESLVITLPERLSGELADWARGRHLTLNTLVQCAWAILLGRLTGRRDVVFGGVTSGRPAELPGVEDMVGLFINTLPVRVDLAPHRSVEDLLRAVQDQQFGLAAHEYLGLAEVQRMAGIGELFDTAVTYTSYPRAVDGSGVLADGVQVVDHRICNASTYPLGVIFVPGKQIVMDVQYRPDLFERADAQRIADRLVRVLTTMTTDAATPVGRVDVLDDGERARILGEWAGTGSPLPAVTLPEVFEAQVRRAGDRTGLVFEDTEIGFRELNRRVNRLAHLMIARGVGPEQVVSLAVPRSPDMIVSLLAVLKTGAAYAPIDPDHPADRIAYLLADTRPVLVLTTSGSPALPGDVATLHLDAIEAELAGQPDTDPTDADRVRPLSPWDAAYVIHTSGSTGRPKGVVVHHITAAGLAADHATRFGIGADTRSLQFASMSFDAAVWELCVSLLSGAAMVIAPKDMRAGAPLADLINDKRVNLTVLPPAVLGSVPAEATLPDDLMLAVAGEACPPEVVERWSAGRTMVNAYGPTEATVCVTVSDSLVAGGRPPIGRVVAGHRVYVLDPFLNPVPAGVPGELYVGGNGLARGYLNRPALTADRFVADPWLPGKRMYRTGDVVRWLPDGTLDYVGRTDFQVKVRGHRIEPGEIETALRTLPGVDQAVALVRAGRRGDRRMLAYVVGAGADPARLRERLATLLPDYMVPAAIVVLDELPLTVNGKLDRDALPDPDFAGAATGRAAGNPVEEALCAAMAEVLELPSVGVDDNFFALGGDSIASMQVVARLRKEGLILEPRHVFDHKTPAALAAVAVAATGAAGGDDGTGEIELTPIIAGLRDAIEVHDDLIRGLNQYVVLRVPSGLDEAALATAVQALLDQHAALRMRLDASWRLEALPRGAVRAGDLIRRVAVGADPDAVLADEVVAARSRLDPERGVMAQVVVLDAGAERPSRLLVMVHHLAVDGVSWRILVPDLISAWHAVDAGIPVTLDPVGTSLRRWSRILTEQAMTRTAELPVWTGQFAKPHLPVAPRPIDHGRDTYATAHRLTLTLPPETTSALLTTVPSVFRTEINHALLAGLVLAVGDWRRRRHGSGEARVLIELEGHGREHIADGVELSRTVGWFTSAFPVHLDLGTPDWTRVWAGGEAVGTALTRIKEQLQALPDHGIGYGMLRHLNPETRPFLSGKDIPQVGFNYFGRFAAGSATDWSLEGGREVVRAHMDPGVPMLYALELGVVTEDRPDGPHLVADWGWPGELMSDADVHDIADTWFRALRALVEHAGRPDAGGLTPVDVALVSVTQDDIDSLEFE</sequence>
<evidence type="ECO:0000256" key="3">
    <source>
        <dbReference type="ARBA" id="ARBA00022450"/>
    </source>
</evidence>
<dbReference type="InterPro" id="IPR010071">
    <property type="entry name" value="AA_adenyl_dom"/>
</dbReference>
<dbReference type="RefSeq" id="WP_093949599.1">
    <property type="nucleotide sequence ID" value="NZ_NMUL01000023.1"/>
</dbReference>
<feature type="domain" description="Carrier" evidence="7">
    <location>
        <begin position="1994"/>
        <end position="2068"/>
    </location>
</feature>
<dbReference type="InterPro" id="IPR020845">
    <property type="entry name" value="AMP-binding_CS"/>
</dbReference>
<dbReference type="Gene3D" id="3.40.50.12780">
    <property type="entry name" value="N-terminal domain of ligase-like"/>
    <property type="match status" value="1"/>
</dbReference>
<dbReference type="InterPro" id="IPR020806">
    <property type="entry name" value="PKS_PP-bd"/>
</dbReference>
<dbReference type="Gene3D" id="1.10.1200.10">
    <property type="entry name" value="ACP-like"/>
    <property type="match status" value="2"/>
</dbReference>
<dbReference type="InterPro" id="IPR009081">
    <property type="entry name" value="PP-bd_ACP"/>
</dbReference>
<dbReference type="PROSITE" id="PS00012">
    <property type="entry name" value="PHOSPHOPANTETHEINE"/>
    <property type="match status" value="2"/>
</dbReference>
<dbReference type="InterPro" id="IPR001242">
    <property type="entry name" value="Condensation_dom"/>
</dbReference>
<evidence type="ECO:0000313" key="8">
    <source>
        <dbReference type="EMBL" id="OXM65194.1"/>
    </source>
</evidence>
<dbReference type="SUPFAM" id="SSF52777">
    <property type="entry name" value="CoA-dependent acyltransferases"/>
    <property type="match status" value="6"/>
</dbReference>
<dbReference type="GO" id="GO:0031177">
    <property type="term" value="F:phosphopantetheine binding"/>
    <property type="evidence" value="ECO:0007669"/>
    <property type="project" value="InterPro"/>
</dbReference>
<keyword evidence="9" id="KW-1185">Reference proteome</keyword>
<feature type="domain" description="Carrier" evidence="7">
    <location>
        <begin position="955"/>
        <end position="1029"/>
    </location>
</feature>
<dbReference type="PANTHER" id="PTHR45527">
    <property type="entry name" value="NONRIBOSOMAL PEPTIDE SYNTHETASE"/>
    <property type="match status" value="1"/>
</dbReference>
<dbReference type="InterPro" id="IPR000873">
    <property type="entry name" value="AMP-dep_synth/lig_dom"/>
</dbReference>